<keyword evidence="2" id="KW-1185">Reference proteome</keyword>
<gene>
    <name evidence="1" type="ORF">SPELUC_LOCUS951</name>
</gene>
<dbReference type="Proteomes" id="UP000789366">
    <property type="component" value="Unassembled WGS sequence"/>
</dbReference>
<comment type="caution">
    <text evidence="1">The sequence shown here is derived from an EMBL/GenBank/DDBJ whole genome shotgun (WGS) entry which is preliminary data.</text>
</comment>
<accession>A0ACA9K5U3</accession>
<sequence>MEKKVSILQGGCIYFFYRSKQQNKYRLLIVGKKQLPPSKKDSYFLFLEAIKNNKEELLSALQEKHYSTKTRGERTLPVSQCLGVGKYLLVIHNNHTHFIYQLTNPSQIKETQKEFNLQKEDDFLISIKNPQATTPPRVGLSTKQKVKFPPSFQAKLANYSFAPLTTSEFLDYEGVELLLIAKDKTNLTGREKGIEHCLEKINPDNLILTENNNTQQFIRQLAEREGVSEEKIKEIIMDSFRKSYCKGENAGAELHFEFDSRLSVCRHYKIVDKLNDPEKEIASDNKLLKEGTIKDDNFLLPLDIENLSPAVNQEIEDRLRKEVGEIGEIIKGSIKSLQDKKHENYYAVDLGKVKEKSSEDTPQIILTRADDLFIRKLLEQEIPQLKEGLIVIHSILRLPGLISKVIVEKGPVAKEESLHIGPAGTCIGEGGEKAKSVSRLIYPERIDFADWAADKKKLLSKLISPVRLVKLNIKKETDEFLGIKVHVRIMEEMDEEEISENRGKISQEVGNYKNIDVRIVEEIE</sequence>
<proteinExistence type="predicted"/>
<organism evidence="1 2">
    <name type="scientific">Cetraspora pellucida</name>
    <dbReference type="NCBI Taxonomy" id="1433469"/>
    <lineage>
        <taxon>Eukaryota</taxon>
        <taxon>Fungi</taxon>
        <taxon>Fungi incertae sedis</taxon>
        <taxon>Mucoromycota</taxon>
        <taxon>Glomeromycotina</taxon>
        <taxon>Glomeromycetes</taxon>
        <taxon>Diversisporales</taxon>
        <taxon>Gigasporaceae</taxon>
        <taxon>Cetraspora</taxon>
    </lineage>
</organism>
<reference evidence="1" key="1">
    <citation type="submission" date="2021-06" db="EMBL/GenBank/DDBJ databases">
        <authorList>
            <person name="Kallberg Y."/>
            <person name="Tangrot J."/>
            <person name="Rosling A."/>
        </authorList>
    </citation>
    <scope>NUCLEOTIDE SEQUENCE</scope>
    <source>
        <strain evidence="1">28 12/20/2015</strain>
    </source>
</reference>
<name>A0ACA9K5U3_9GLOM</name>
<evidence type="ECO:0000313" key="1">
    <source>
        <dbReference type="EMBL" id="CAG8454095.1"/>
    </source>
</evidence>
<protein>
    <submittedName>
        <fullName evidence="1">17320_t:CDS:1</fullName>
    </submittedName>
</protein>
<evidence type="ECO:0000313" key="2">
    <source>
        <dbReference type="Proteomes" id="UP000789366"/>
    </source>
</evidence>
<dbReference type="EMBL" id="CAJVPW010000442">
    <property type="protein sequence ID" value="CAG8454095.1"/>
    <property type="molecule type" value="Genomic_DNA"/>
</dbReference>